<sequence>MKTFNELKIGDYIFHKCKEFPLLVEPKRILNIYEFYNETIFEICWFGSYAKCTVTKLHVEKQYMNKDKVPDEHYDFNDFWYTTEHICESKTGIGHYIYNNAKDFDHREYEVIQENILFKDLDIEPDCIDGEYIERNNYYWRKNNNLILYKALYDDCPDGPYFVRHAEDFYDNFTKIY</sequence>
<reference evidence="1 2" key="1">
    <citation type="submission" date="2023-11" db="EMBL/GenBank/DDBJ databases">
        <authorList>
            <person name="Cook R."/>
            <person name="Crisci M."/>
            <person name="Pye H."/>
            <person name="Adriaenssens E."/>
            <person name="Santini J."/>
        </authorList>
    </citation>
    <scope>NUCLEOTIDE SEQUENCE [LARGE SCALE GENOMIC DNA]</scope>
    <source>
        <strain evidence="1">Lak_Megaphage_RVC_AP3_GC26</strain>
    </source>
</reference>
<accession>A0ABZ0Z1B7</accession>
<proteinExistence type="predicted"/>
<organism evidence="1 2">
    <name type="scientific">phage Lak_Megaphage_RVC_AP3_GC26</name>
    <dbReference type="NCBI Taxonomy" id="3109225"/>
    <lineage>
        <taxon>Viruses</taxon>
        <taxon>Duplodnaviria</taxon>
        <taxon>Heunggongvirae</taxon>
        <taxon>Uroviricota</taxon>
        <taxon>Caudoviricetes</taxon>
        <taxon>Caudoviricetes code 15 clade</taxon>
    </lineage>
</organism>
<dbReference type="Proteomes" id="UP001348805">
    <property type="component" value="Segment"/>
</dbReference>
<keyword evidence="2" id="KW-1185">Reference proteome</keyword>
<evidence type="ECO:0000313" key="2">
    <source>
        <dbReference type="Proteomes" id="UP001348805"/>
    </source>
</evidence>
<evidence type="ECO:0000313" key="1">
    <source>
        <dbReference type="EMBL" id="WQJ51208.1"/>
    </source>
</evidence>
<dbReference type="EMBL" id="OR769219">
    <property type="protein sequence ID" value="WQJ51208.1"/>
    <property type="molecule type" value="Genomic_DNA"/>
</dbReference>
<protein>
    <submittedName>
        <fullName evidence="1">Uncharacterized protein</fullName>
    </submittedName>
</protein>
<name>A0ABZ0Z1B7_9CAUD</name>